<evidence type="ECO:0000313" key="2">
    <source>
        <dbReference type="Proteomes" id="UP000095605"/>
    </source>
</evidence>
<comment type="caution">
    <text evidence="1">The sequence shown here is derived from an EMBL/GenBank/DDBJ whole genome shotgun (WGS) entry which is preliminary data.</text>
</comment>
<dbReference type="GO" id="GO:0032299">
    <property type="term" value="C:ribonuclease H2 complex"/>
    <property type="evidence" value="ECO:0007669"/>
    <property type="project" value="InterPro"/>
</dbReference>
<dbReference type="InterPro" id="IPR013924">
    <property type="entry name" value="RNase_H2_suC"/>
</dbReference>
<dbReference type="GO" id="GO:0006401">
    <property type="term" value="P:RNA catabolic process"/>
    <property type="evidence" value="ECO:0007669"/>
    <property type="project" value="InterPro"/>
</dbReference>
<accession>A0A1E5RX71</accession>
<reference evidence="2" key="1">
    <citation type="journal article" date="2016" name="Genome Announc.">
        <title>Genome sequences of three species of Hanseniaspora isolated from spontaneous wine fermentations.</title>
        <authorList>
            <person name="Sternes P.R."/>
            <person name="Lee D."/>
            <person name="Kutyna D.R."/>
            <person name="Borneman A.R."/>
        </authorList>
    </citation>
    <scope>NUCLEOTIDE SEQUENCE [LARGE SCALE GENOMIC DNA]</scope>
    <source>
        <strain evidence="2">AWRI3578</strain>
    </source>
</reference>
<dbReference type="EMBL" id="LPNL01000002">
    <property type="protein sequence ID" value="OEJ91514.1"/>
    <property type="molecule type" value="Genomic_DNA"/>
</dbReference>
<proteinExistence type="predicted"/>
<dbReference type="Pfam" id="PF08615">
    <property type="entry name" value="RNase_H2_suC"/>
    <property type="match status" value="1"/>
</dbReference>
<protein>
    <submittedName>
        <fullName evidence="1">Uncharacterized protein</fullName>
    </submittedName>
</protein>
<dbReference type="Gene3D" id="2.40.128.680">
    <property type="match status" value="1"/>
</dbReference>
<evidence type="ECO:0000313" key="1">
    <source>
        <dbReference type="EMBL" id="OEJ91514.1"/>
    </source>
</evidence>
<name>A0A1E5RX71_9ASCO</name>
<organism evidence="1 2">
    <name type="scientific">Hanseniaspora opuntiae</name>
    <dbReference type="NCBI Taxonomy" id="211096"/>
    <lineage>
        <taxon>Eukaryota</taxon>
        <taxon>Fungi</taxon>
        <taxon>Dikarya</taxon>
        <taxon>Ascomycota</taxon>
        <taxon>Saccharomycotina</taxon>
        <taxon>Saccharomycetes</taxon>
        <taxon>Saccharomycodales</taxon>
        <taxon>Saccharomycodaceae</taxon>
        <taxon>Hanseniaspora</taxon>
    </lineage>
</organism>
<dbReference type="OrthoDB" id="4067302at2759"/>
<dbReference type="Proteomes" id="UP000095605">
    <property type="component" value="Unassembled WGS sequence"/>
</dbReference>
<sequence length="133" mass="15409">MSDNEEQINSVNFESLNKSHTIDVKMLPCKTPTLTKDQVYKTTELDQLYPDPKESINNKEILYLRGRKLIGEEIFLDKQTCYLSNTNSVDQSINLELKANSVMNFEREGNTDRLTNEKENLLEYIDVLNVIMS</sequence>
<gene>
    <name evidence="1" type="ORF">AWRI3578_g246</name>
</gene>
<keyword evidence="2" id="KW-1185">Reference proteome</keyword>
<dbReference type="AlphaFoldDB" id="A0A1E5RX71"/>